<keyword evidence="3" id="KW-1185">Reference proteome</keyword>
<protein>
    <submittedName>
        <fullName evidence="2">Alpha/beta fold hydrolase</fullName>
    </submittedName>
</protein>
<accession>A0ABW0NNW3</accession>
<comment type="caution">
    <text evidence="2">The sequence shown here is derived from an EMBL/GenBank/DDBJ whole genome shotgun (WGS) entry which is preliminary data.</text>
</comment>
<dbReference type="Proteomes" id="UP001596039">
    <property type="component" value="Unassembled WGS sequence"/>
</dbReference>
<dbReference type="EMBL" id="JBHSMG010000001">
    <property type="protein sequence ID" value="MFC5502049.1"/>
    <property type="molecule type" value="Genomic_DNA"/>
</dbReference>
<reference evidence="3" key="1">
    <citation type="journal article" date="2019" name="Int. J. Syst. Evol. Microbiol.">
        <title>The Global Catalogue of Microorganisms (GCM) 10K type strain sequencing project: providing services to taxonomists for standard genome sequencing and annotation.</title>
        <authorList>
            <consortium name="The Broad Institute Genomics Platform"/>
            <consortium name="The Broad Institute Genome Sequencing Center for Infectious Disease"/>
            <person name="Wu L."/>
            <person name="Ma J."/>
        </authorList>
    </citation>
    <scope>NUCLEOTIDE SEQUENCE [LARGE SCALE GENOMIC DNA]</scope>
    <source>
        <strain evidence="3">CGMCC 4.6997</strain>
    </source>
</reference>
<gene>
    <name evidence="2" type="ORF">ACFPJ4_07330</name>
</gene>
<keyword evidence="2" id="KW-0378">Hydrolase</keyword>
<dbReference type="PRINTS" id="PR00111">
    <property type="entry name" value="ABHYDROLASE"/>
</dbReference>
<proteinExistence type="predicted"/>
<evidence type="ECO:0000313" key="3">
    <source>
        <dbReference type="Proteomes" id="UP001596039"/>
    </source>
</evidence>
<dbReference type="InterPro" id="IPR029058">
    <property type="entry name" value="AB_hydrolase_fold"/>
</dbReference>
<dbReference type="PANTHER" id="PTHR43433:SF5">
    <property type="entry name" value="AB HYDROLASE-1 DOMAIN-CONTAINING PROTEIN"/>
    <property type="match status" value="1"/>
</dbReference>
<evidence type="ECO:0000259" key="1">
    <source>
        <dbReference type="Pfam" id="PF00561"/>
    </source>
</evidence>
<dbReference type="SUPFAM" id="SSF53474">
    <property type="entry name" value="alpha/beta-Hydrolases"/>
    <property type="match status" value="1"/>
</dbReference>
<dbReference type="InterPro" id="IPR000073">
    <property type="entry name" value="AB_hydrolase_1"/>
</dbReference>
<name>A0ABW0NNW3_9MICO</name>
<dbReference type="Gene3D" id="3.40.50.1820">
    <property type="entry name" value="alpha/beta hydrolase"/>
    <property type="match status" value="1"/>
</dbReference>
<dbReference type="GO" id="GO:0016787">
    <property type="term" value="F:hydrolase activity"/>
    <property type="evidence" value="ECO:0007669"/>
    <property type="project" value="UniProtKB-KW"/>
</dbReference>
<dbReference type="PANTHER" id="PTHR43433">
    <property type="entry name" value="HYDROLASE, ALPHA/BETA FOLD FAMILY PROTEIN"/>
    <property type="match status" value="1"/>
</dbReference>
<organism evidence="2 3">
    <name type="scientific">Lysinimonas soli</name>
    <dbReference type="NCBI Taxonomy" id="1074233"/>
    <lineage>
        <taxon>Bacteria</taxon>
        <taxon>Bacillati</taxon>
        <taxon>Actinomycetota</taxon>
        <taxon>Actinomycetes</taxon>
        <taxon>Micrococcales</taxon>
        <taxon>Microbacteriaceae</taxon>
        <taxon>Lysinimonas</taxon>
    </lineage>
</organism>
<evidence type="ECO:0000313" key="2">
    <source>
        <dbReference type="EMBL" id="MFC5502049.1"/>
    </source>
</evidence>
<dbReference type="InterPro" id="IPR050471">
    <property type="entry name" value="AB_hydrolase"/>
</dbReference>
<dbReference type="Pfam" id="PF00561">
    <property type="entry name" value="Abhydrolase_1"/>
    <property type="match status" value="1"/>
</dbReference>
<feature type="domain" description="AB hydrolase-1" evidence="1">
    <location>
        <begin position="29"/>
        <end position="178"/>
    </location>
</feature>
<dbReference type="RefSeq" id="WP_386739707.1">
    <property type="nucleotide sequence ID" value="NZ_JBHSMG010000001.1"/>
</dbReference>
<sequence>MTIETGFASSGELRMYYELHGEPVPGTRPLLLIHGGGATIQTNWEHLIPLVTPSRQVIAVEEQGHGRTQPIDRELTPELSADDVAATLTQLGLGPVDVLGFSSGGRVALALAVRHPQLVGRLIVASGFARRDDMIDGFWQMLGEATLAGMPQVYRDADLALNDGDPAHLQRLFDIDSRRMLTSPDLSEEALAAISAPTLVVIADRDVVTVEGALRLSRSIPDARLMVVPGNHGDYLGERGSFGGDTAAVRRTVPWLLAFLDE</sequence>